<keyword evidence="4 10" id="KW-0863">Zinc-finger</keyword>
<name>A0A8T3CTR3_9TELE</name>
<keyword evidence="7" id="KW-0238">DNA-binding</keyword>
<evidence type="ECO:0000256" key="8">
    <source>
        <dbReference type="ARBA" id="ARBA00023163"/>
    </source>
</evidence>
<protein>
    <submittedName>
        <fullName evidence="14">Uncharacterized protein</fullName>
    </submittedName>
</protein>
<evidence type="ECO:0000256" key="5">
    <source>
        <dbReference type="ARBA" id="ARBA00022833"/>
    </source>
</evidence>
<evidence type="ECO:0000259" key="12">
    <source>
        <dbReference type="PROSITE" id="PS50089"/>
    </source>
</evidence>
<dbReference type="InterPro" id="IPR013083">
    <property type="entry name" value="Znf_RING/FYVE/PHD"/>
</dbReference>
<dbReference type="InterPro" id="IPR001841">
    <property type="entry name" value="Znf_RING"/>
</dbReference>
<dbReference type="Pfam" id="PF00096">
    <property type="entry name" value="zf-C2H2"/>
    <property type="match status" value="2"/>
</dbReference>
<feature type="domain" description="C2H2-type" evidence="13">
    <location>
        <begin position="404"/>
        <end position="423"/>
    </location>
</feature>
<dbReference type="OrthoDB" id="9439903at2759"/>
<dbReference type="Gene3D" id="3.30.40.10">
    <property type="entry name" value="Zinc/RING finger domain, C3HC4 (zinc finger)"/>
    <property type="match status" value="1"/>
</dbReference>
<dbReference type="PROSITE" id="PS00028">
    <property type="entry name" value="ZINC_FINGER_C2H2_1"/>
    <property type="match status" value="1"/>
</dbReference>
<keyword evidence="3" id="KW-0677">Repeat</keyword>
<keyword evidence="5" id="KW-0862">Zinc</keyword>
<dbReference type="InterPro" id="IPR051051">
    <property type="entry name" value="E3_ubiq-ligase_TRIM/RNF"/>
</dbReference>
<dbReference type="InterPro" id="IPR027370">
    <property type="entry name" value="Znf-RING_euk"/>
</dbReference>
<feature type="domain" description="C2H2-type" evidence="13">
    <location>
        <begin position="376"/>
        <end position="403"/>
    </location>
</feature>
<evidence type="ECO:0000256" key="1">
    <source>
        <dbReference type="ARBA" id="ARBA00004123"/>
    </source>
</evidence>
<dbReference type="InterPro" id="IPR017907">
    <property type="entry name" value="Znf_RING_CS"/>
</dbReference>
<accession>A0A8T3CTR3</accession>
<dbReference type="PANTHER" id="PTHR25465:SF49">
    <property type="entry name" value="BLOODTHIRSTY-RELATED GENE FAMILY, MEMBER 1-RELATED"/>
    <property type="match status" value="1"/>
</dbReference>
<dbReference type="GO" id="GO:0003677">
    <property type="term" value="F:DNA binding"/>
    <property type="evidence" value="ECO:0007669"/>
    <property type="project" value="UniProtKB-KW"/>
</dbReference>
<comment type="subcellular location">
    <subcellularLocation>
        <location evidence="1">Nucleus</location>
    </subcellularLocation>
</comment>
<dbReference type="InterPro" id="IPR036236">
    <property type="entry name" value="Znf_C2H2_sf"/>
</dbReference>
<dbReference type="FunFam" id="3.30.160.60:FF:000965">
    <property type="entry name" value="Neurotrophin receptor-interacting factor homolog"/>
    <property type="match status" value="1"/>
</dbReference>
<evidence type="ECO:0000313" key="15">
    <source>
        <dbReference type="Proteomes" id="UP000829720"/>
    </source>
</evidence>
<organism evidence="14 15">
    <name type="scientific">Albula goreensis</name>
    <dbReference type="NCBI Taxonomy" id="1534307"/>
    <lineage>
        <taxon>Eukaryota</taxon>
        <taxon>Metazoa</taxon>
        <taxon>Chordata</taxon>
        <taxon>Craniata</taxon>
        <taxon>Vertebrata</taxon>
        <taxon>Euteleostomi</taxon>
        <taxon>Actinopterygii</taxon>
        <taxon>Neopterygii</taxon>
        <taxon>Teleostei</taxon>
        <taxon>Albuliformes</taxon>
        <taxon>Albulidae</taxon>
        <taxon>Albula</taxon>
    </lineage>
</organism>
<evidence type="ECO:0000256" key="3">
    <source>
        <dbReference type="ARBA" id="ARBA00022737"/>
    </source>
</evidence>
<dbReference type="SMART" id="SM00184">
    <property type="entry name" value="RING"/>
    <property type="match status" value="1"/>
</dbReference>
<gene>
    <name evidence="14" type="ORF">AGOR_G00186960</name>
</gene>
<evidence type="ECO:0000256" key="11">
    <source>
        <dbReference type="SAM" id="MobiDB-lite"/>
    </source>
</evidence>
<dbReference type="PROSITE" id="PS50089">
    <property type="entry name" value="ZF_RING_2"/>
    <property type="match status" value="1"/>
</dbReference>
<keyword evidence="9" id="KW-0539">Nucleus</keyword>
<dbReference type="GO" id="GO:0008270">
    <property type="term" value="F:zinc ion binding"/>
    <property type="evidence" value="ECO:0007669"/>
    <property type="project" value="UniProtKB-KW"/>
</dbReference>
<dbReference type="PROSITE" id="PS00518">
    <property type="entry name" value="ZF_RING_1"/>
    <property type="match status" value="1"/>
</dbReference>
<evidence type="ECO:0000256" key="2">
    <source>
        <dbReference type="ARBA" id="ARBA00022723"/>
    </source>
</evidence>
<dbReference type="Proteomes" id="UP000829720">
    <property type="component" value="Unassembled WGS sequence"/>
</dbReference>
<proteinExistence type="predicted"/>
<dbReference type="FunFam" id="3.30.160.60:FF:001344">
    <property type="entry name" value="Zinc finger protein 16 like"/>
    <property type="match status" value="1"/>
</dbReference>
<dbReference type="AlphaFoldDB" id="A0A8T3CTR3"/>
<keyword evidence="15" id="KW-1185">Reference proteome</keyword>
<feature type="compositionally biased region" description="Polar residues" evidence="11">
    <location>
        <begin position="251"/>
        <end position="264"/>
    </location>
</feature>
<reference evidence="14" key="1">
    <citation type="submission" date="2021-01" db="EMBL/GenBank/DDBJ databases">
        <authorList>
            <person name="Zahm M."/>
            <person name="Roques C."/>
            <person name="Cabau C."/>
            <person name="Klopp C."/>
            <person name="Donnadieu C."/>
            <person name="Jouanno E."/>
            <person name="Lampietro C."/>
            <person name="Louis A."/>
            <person name="Herpin A."/>
            <person name="Echchiki A."/>
            <person name="Berthelot C."/>
            <person name="Parey E."/>
            <person name="Roest-Crollius H."/>
            <person name="Braasch I."/>
            <person name="Postlethwait J."/>
            <person name="Bobe J."/>
            <person name="Montfort J."/>
            <person name="Bouchez O."/>
            <person name="Begum T."/>
            <person name="Mejri S."/>
            <person name="Adams A."/>
            <person name="Chen W.-J."/>
            <person name="Guiguen Y."/>
        </authorList>
    </citation>
    <scope>NUCLEOTIDE SEQUENCE</scope>
    <source>
        <tissue evidence="14">Blood</tissue>
    </source>
</reference>
<dbReference type="Gene3D" id="4.10.830.40">
    <property type="match status" value="1"/>
</dbReference>
<feature type="region of interest" description="Disordered" evidence="11">
    <location>
        <begin position="178"/>
        <end position="221"/>
    </location>
</feature>
<dbReference type="Gene3D" id="3.30.160.60">
    <property type="entry name" value="Classic Zinc Finger"/>
    <property type="match status" value="2"/>
</dbReference>
<dbReference type="SUPFAM" id="SSF57850">
    <property type="entry name" value="RING/U-box"/>
    <property type="match status" value="1"/>
</dbReference>
<dbReference type="GO" id="GO:0005634">
    <property type="term" value="C:nucleus"/>
    <property type="evidence" value="ECO:0007669"/>
    <property type="project" value="UniProtKB-SubCell"/>
</dbReference>
<evidence type="ECO:0000256" key="6">
    <source>
        <dbReference type="ARBA" id="ARBA00023015"/>
    </source>
</evidence>
<keyword evidence="6" id="KW-0805">Transcription regulation</keyword>
<sequence>MSCFVMSFQTQVASVMEILMKAAISEVTKIVEGSLADLQAEIDERKKENDSLKLKLMAKDSDWRTERACGTKSGVRSASRRSVGVQVYDGAERAHAETGDGGGVVAAEEKMLGEDWSSSQWKPAHRHGDVAEPEACASRFTIDRAEVECIVIKEESADLEDQTVDQDCGHRLQEGQTVEQDCGHRPQEGQPFARKRAVESCAAGPAPPVGEGQGRGTQSQFCEREWTPRAHRPTGGAAGSVRVQNAVWTPSRSSFTESSATTPRQKTRHLGGKLTWPCSAGPYAEGGGSQGGGQGEREAEAELQAAFSQEDVAQHWQGPQYQDGFHTPGMAYPTLPERCPKLDGLKFLRGEPQPAPSGTYLSPTPTEDGGVGGDFNQCSQCGKSFSRPWTLRAHQRVHTGERPYVCTVCGRSFRNLDNLKTHQLVTGMASCSGVLSEEQFQCSICLEVFSCPVSTPCGHSFCKACINGHWEHRDVCQCPLCKETFLIRPQLSVNRALAEITEHFLRMKTSSEHSSAKYEESLDTPEEVGRGTPGVVACDVCTGAQQMAVRSCLVCLTSYCQEHLKSHSTRFTKHNLIQPLHRNISNLQDRM</sequence>
<dbReference type="SUPFAM" id="SSF57667">
    <property type="entry name" value="beta-beta-alpha zinc fingers"/>
    <property type="match status" value="1"/>
</dbReference>
<comment type="caution">
    <text evidence="14">The sequence shown here is derived from an EMBL/GenBank/DDBJ whole genome shotgun (WGS) entry which is preliminary data.</text>
</comment>
<feature type="region of interest" description="Disordered" evidence="11">
    <location>
        <begin position="251"/>
        <end position="275"/>
    </location>
</feature>
<dbReference type="Pfam" id="PF13445">
    <property type="entry name" value="zf-RING_UBOX"/>
    <property type="match status" value="1"/>
</dbReference>
<keyword evidence="2" id="KW-0479">Metal-binding</keyword>
<feature type="domain" description="RING-type" evidence="12">
    <location>
        <begin position="442"/>
        <end position="482"/>
    </location>
</feature>
<dbReference type="SMART" id="SM00355">
    <property type="entry name" value="ZnF_C2H2"/>
    <property type="match status" value="2"/>
</dbReference>
<evidence type="ECO:0000256" key="10">
    <source>
        <dbReference type="PROSITE-ProRule" id="PRU00042"/>
    </source>
</evidence>
<evidence type="ECO:0000256" key="7">
    <source>
        <dbReference type="ARBA" id="ARBA00023125"/>
    </source>
</evidence>
<evidence type="ECO:0000256" key="9">
    <source>
        <dbReference type="ARBA" id="ARBA00023242"/>
    </source>
</evidence>
<dbReference type="PROSITE" id="PS50157">
    <property type="entry name" value="ZINC_FINGER_C2H2_2"/>
    <property type="match status" value="2"/>
</dbReference>
<dbReference type="InterPro" id="IPR013087">
    <property type="entry name" value="Znf_C2H2_type"/>
</dbReference>
<evidence type="ECO:0000259" key="13">
    <source>
        <dbReference type="PROSITE" id="PS50157"/>
    </source>
</evidence>
<keyword evidence="8" id="KW-0804">Transcription</keyword>
<dbReference type="EMBL" id="JAERUA010000017">
    <property type="protein sequence ID" value="KAI1888613.1"/>
    <property type="molecule type" value="Genomic_DNA"/>
</dbReference>
<evidence type="ECO:0000313" key="14">
    <source>
        <dbReference type="EMBL" id="KAI1888613.1"/>
    </source>
</evidence>
<evidence type="ECO:0000256" key="4">
    <source>
        <dbReference type="ARBA" id="ARBA00022771"/>
    </source>
</evidence>
<dbReference type="PANTHER" id="PTHR25465">
    <property type="entry name" value="B-BOX DOMAIN CONTAINING"/>
    <property type="match status" value="1"/>
</dbReference>